<keyword evidence="3" id="KW-0812">Transmembrane</keyword>
<dbReference type="InterPro" id="IPR036116">
    <property type="entry name" value="FN3_sf"/>
</dbReference>
<keyword evidence="3" id="KW-0472">Membrane</keyword>
<dbReference type="PROSITE" id="PS50853">
    <property type="entry name" value="FN3"/>
    <property type="match status" value="3"/>
</dbReference>
<dbReference type="EMBL" id="GEBQ01011585">
    <property type="protein sequence ID" value="JAT28392.1"/>
    <property type="molecule type" value="Transcribed_RNA"/>
</dbReference>
<reference evidence="5" key="1">
    <citation type="submission" date="2015-11" db="EMBL/GenBank/DDBJ databases">
        <title>De novo transcriptome assembly of four potential Pierce s Disease insect vectors from Arizona vineyards.</title>
        <authorList>
            <person name="Tassone E.E."/>
        </authorList>
    </citation>
    <scope>NUCLEOTIDE SEQUENCE</scope>
</reference>
<evidence type="ECO:0000256" key="3">
    <source>
        <dbReference type="SAM" id="Phobius"/>
    </source>
</evidence>
<dbReference type="InterPro" id="IPR013783">
    <property type="entry name" value="Ig-like_fold"/>
</dbReference>
<evidence type="ECO:0000256" key="2">
    <source>
        <dbReference type="SAM" id="MobiDB-lite"/>
    </source>
</evidence>
<evidence type="ECO:0000313" key="5">
    <source>
        <dbReference type="EMBL" id="JAT28392.1"/>
    </source>
</evidence>
<feature type="domain" description="Fibronectin type-III" evidence="4">
    <location>
        <begin position="311"/>
        <end position="405"/>
    </location>
</feature>
<accession>A0A1B6LXH8</accession>
<dbReference type="SMART" id="SM00060">
    <property type="entry name" value="FN3"/>
    <property type="match status" value="5"/>
</dbReference>
<gene>
    <name evidence="5" type="ORF">g.30515</name>
</gene>
<feature type="compositionally biased region" description="Polar residues" evidence="2">
    <location>
        <begin position="660"/>
        <end position="688"/>
    </location>
</feature>
<feature type="transmembrane region" description="Helical" evidence="3">
    <location>
        <begin position="511"/>
        <end position="534"/>
    </location>
</feature>
<organism evidence="5">
    <name type="scientific">Graphocephala atropunctata</name>
    <dbReference type="NCBI Taxonomy" id="36148"/>
    <lineage>
        <taxon>Eukaryota</taxon>
        <taxon>Metazoa</taxon>
        <taxon>Ecdysozoa</taxon>
        <taxon>Arthropoda</taxon>
        <taxon>Hexapoda</taxon>
        <taxon>Insecta</taxon>
        <taxon>Pterygota</taxon>
        <taxon>Neoptera</taxon>
        <taxon>Paraneoptera</taxon>
        <taxon>Hemiptera</taxon>
        <taxon>Auchenorrhyncha</taxon>
        <taxon>Membracoidea</taxon>
        <taxon>Cicadellidae</taxon>
        <taxon>Cicadellinae</taxon>
        <taxon>Cicadellini</taxon>
        <taxon>Graphocephala</taxon>
    </lineage>
</organism>
<keyword evidence="3" id="KW-1133">Transmembrane helix</keyword>
<feature type="compositionally biased region" description="Low complexity" evidence="2">
    <location>
        <begin position="622"/>
        <end position="634"/>
    </location>
</feature>
<feature type="non-terminal residue" evidence="5">
    <location>
        <position position="784"/>
    </location>
</feature>
<proteinExistence type="predicted"/>
<protein>
    <recommendedName>
        <fullName evidence="4">Fibronectin type-III domain-containing protein</fullName>
    </recommendedName>
</protein>
<feature type="domain" description="Fibronectin type-III" evidence="4">
    <location>
        <begin position="204"/>
        <end position="306"/>
    </location>
</feature>
<evidence type="ECO:0000259" key="4">
    <source>
        <dbReference type="PROSITE" id="PS50853"/>
    </source>
</evidence>
<dbReference type="Gene3D" id="2.60.40.10">
    <property type="entry name" value="Immunoglobulins"/>
    <property type="match status" value="4"/>
</dbReference>
<feature type="non-terminal residue" evidence="5">
    <location>
        <position position="1"/>
    </location>
</feature>
<feature type="compositionally biased region" description="Basic and acidic residues" evidence="2">
    <location>
        <begin position="601"/>
        <end position="610"/>
    </location>
</feature>
<dbReference type="CDD" id="cd00063">
    <property type="entry name" value="FN3"/>
    <property type="match status" value="3"/>
</dbReference>
<feature type="region of interest" description="Disordered" evidence="2">
    <location>
        <begin position="658"/>
        <end position="697"/>
    </location>
</feature>
<dbReference type="Pfam" id="PF00041">
    <property type="entry name" value="fn3"/>
    <property type="match status" value="3"/>
</dbReference>
<name>A0A1B6LXH8_9HEMI</name>
<dbReference type="PANTHER" id="PTHR46708">
    <property type="entry name" value="TENASCIN"/>
    <property type="match status" value="1"/>
</dbReference>
<sequence>APETDIGSFEVTTVGVASRDVYVYWRHIPEFMYNGDNFNYQVTVYENGVPRNLQANETTSAYARFTGLSLNSYRFRIVSANQEGFSKGYSEVNVPSNSKGLAEPLSFTKIAFDNHIYELSWKPPATNRAISSYTIFWCDNSKDRPYQCTGTLNWTRVASDVTIKNITVPNEKIYQFAISANTKTESSGMVWASCTVIHNKILGKMKSVWINRIGSTFIEVGWKLECSDRIGVVTGFLISYCPIVSPHNPQCKVEAKNTTVNGDGMTIRGNVTNLTPYTIYMVMVAVMTKNSIGQWSDRLYNTTLEAAPDMSPLNVTVSDVTNTSMLVQWAAPHSMNGVLRYYQVHYNEKFRKVEAMEGSHHAPTKVLLDNLNSYVLYNVSVSACTVACSLQSPALQVRTAIGKPGKMADPTVNFVNSSQVGIAWQPPKYPGGLLDGYQVKMEMIDDTHNITDILNFTGNQTQIPIEDCNSGGPHHDYFFSVRAVNYANDTAYYGPWSDAGKGHCFTAGGDLWFIFWAGVCLICVTCVFIVAILGKRLWERYEQMRTVEVKLPPGLAPVIEKASDPDYYSQLNLYGWGSAQHEEKKAINPPDQELLLQKKGVERETKDHDGSSVGEGEGDGDSSGCSSGHESVASSLTAGTHISSDSGTEADQLHDKRTTSLDGFSNTGSPATSLRQRNKATSGSSDSSTRWERGEPYVMLGGSSGSSSCLVKSTPNLGEVEGGMTGYSLLGGVAGAVWRPPVTASGYVSLPPAMSGPAPPMYVAHPPCWAEKEQAATSPSKGYV</sequence>
<evidence type="ECO:0000256" key="1">
    <source>
        <dbReference type="ARBA" id="ARBA00022737"/>
    </source>
</evidence>
<dbReference type="InterPro" id="IPR050991">
    <property type="entry name" value="ECM_Regulatory_Proteins"/>
</dbReference>
<keyword evidence="1" id="KW-0677">Repeat</keyword>
<dbReference type="InterPro" id="IPR003961">
    <property type="entry name" value="FN3_dom"/>
</dbReference>
<feature type="domain" description="Fibronectin type-III" evidence="4">
    <location>
        <begin position="406"/>
        <end position="510"/>
    </location>
</feature>
<dbReference type="AlphaFoldDB" id="A0A1B6LXH8"/>
<dbReference type="SUPFAM" id="SSF49265">
    <property type="entry name" value="Fibronectin type III"/>
    <property type="match status" value="3"/>
</dbReference>
<dbReference type="PANTHER" id="PTHR46708:SF2">
    <property type="entry name" value="FIBRONECTIN TYPE-III DOMAIN-CONTAINING PROTEIN"/>
    <property type="match status" value="1"/>
</dbReference>
<feature type="region of interest" description="Disordered" evidence="2">
    <location>
        <begin position="601"/>
        <end position="634"/>
    </location>
</feature>